<dbReference type="RefSeq" id="XP_028530398.1">
    <property type="nucleotide sequence ID" value="XM_028674002.1"/>
</dbReference>
<protein>
    <recommendedName>
        <fullName evidence="5">PH domain-containing protein</fullName>
    </recommendedName>
</protein>
<evidence type="ECO:0000256" key="1">
    <source>
        <dbReference type="SAM" id="Coils"/>
    </source>
</evidence>
<evidence type="ECO:0000313" key="4">
    <source>
        <dbReference type="Proteomes" id="UP000220797"/>
    </source>
</evidence>
<feature type="compositionally biased region" description="Basic and acidic residues" evidence="2">
    <location>
        <begin position="389"/>
        <end position="407"/>
    </location>
</feature>
<feature type="coiled-coil region" evidence="1">
    <location>
        <begin position="171"/>
        <end position="205"/>
    </location>
</feature>
<dbReference type="OrthoDB" id="360742at2759"/>
<name>A0A1J1GYQ4_PLAGA</name>
<feature type="compositionally biased region" description="Low complexity" evidence="2">
    <location>
        <begin position="417"/>
        <end position="430"/>
    </location>
</feature>
<feature type="coiled-coil region" evidence="1">
    <location>
        <begin position="83"/>
        <end position="128"/>
    </location>
</feature>
<evidence type="ECO:0000256" key="2">
    <source>
        <dbReference type="SAM" id="MobiDB-lite"/>
    </source>
</evidence>
<feature type="compositionally biased region" description="Basic residues" evidence="2">
    <location>
        <begin position="366"/>
        <end position="377"/>
    </location>
</feature>
<gene>
    <name evidence="3" type="ORF">PGAL8A_00517000</name>
</gene>
<feature type="region of interest" description="Disordered" evidence="2">
    <location>
        <begin position="940"/>
        <end position="962"/>
    </location>
</feature>
<feature type="coiled-coil region" evidence="1">
    <location>
        <begin position="7"/>
        <end position="41"/>
    </location>
</feature>
<keyword evidence="1" id="KW-0175">Coiled coil</keyword>
<feature type="region of interest" description="Disordered" evidence="2">
    <location>
        <begin position="328"/>
        <end position="430"/>
    </location>
</feature>
<dbReference type="GeneID" id="39733703"/>
<feature type="compositionally biased region" description="Basic and acidic residues" evidence="2">
    <location>
        <begin position="950"/>
        <end position="962"/>
    </location>
</feature>
<dbReference type="EMBL" id="CVMV01000110">
    <property type="protein sequence ID" value="CRG97597.1"/>
    <property type="molecule type" value="Genomic_DNA"/>
</dbReference>
<proteinExistence type="predicted"/>
<reference evidence="3" key="1">
    <citation type="submission" date="2015-04" db="EMBL/GenBank/DDBJ databases">
        <authorList>
            <consortium name="Pathogen Informatics"/>
        </authorList>
    </citation>
    <scope>NUCLEOTIDE SEQUENCE [LARGE SCALE GENOMIC DNA]</scope>
    <source>
        <strain evidence="3">8A</strain>
    </source>
</reference>
<comment type="caution">
    <text evidence="3">The sequence shown here is derived from an EMBL/GenBank/DDBJ whole genome shotgun (WGS) entry which is preliminary data.</text>
</comment>
<accession>A0A1J1GYQ4</accession>
<sequence length="1303" mass="154957">MEERNVLEYAEVIIDRQRDKINELEKQLLELRSGNEELQKSILKNVEENKSLRIELNRKNNNDMVLSMHINKENEFIEKISLLENQLLKRDTLLEELNNLLKKRKYEYQILLQEKDNLKNTINILRNDICENRKNIKLKEQEFLHNEKQNDNFLNLYKNNNEELNITKRCLIQIESELHMYKKQNEQQKNEIQRLYKIINCMNKEKALIPPIVLTLQNDYQNKKIKNGYTEIKTIQDQYANKIKEKKLAKTEIINDSKHPYEKLEYDENLLKLNLMQSQEQKKLFNKILETLTNIQEKKIIHNEFDFFFSCFALHLYEKSPTSKLIYERNNSSNNSNSPTLESTEGVNNYSSNSSYNSIEKDTFTKRKKKKKKKRGKTIANSFSSVLDENEKKKKKSYNENNKHSITETENDNSSIDYSTDTKTSSNNNSSYSLKNYMNDTDNPHLKSNNKYEKEKSILLNSANYNERFIGITSQHIYIYKRKKDEEPMYIIRLQNLKNIRTLLNNKIYLIEHISYGNVVEKHYILIKDDDKSLRMFYALQYAGFIKQDMDILHKERKDEKYTSTKNYCDNENLNEELEKNTYISKMNSTISEIKVDIFTPNGIDKNGNNIPYLSNNVILRGDFKNNNLIFVNLTDDNYCINCEDYTIKYKNNKYILYFNNYKDQHIIIPKSKECTDFLMNIINQLNWDKYSEENKPNKVINTDNFSNYHEASSHMSGSFITGKYDYEDKKKLLEIERESGKESGKTNENETYKEKEYEKLKEKEYGNLKEKEYEKLKEKGYGNLKEKEYGNLKEKEFEKLKEKEYEKLKEKGYEKLKEKEYESKKDDSSSYSSSSDKNEDTFIIKNNTLYISKDGYPFKKNLVSFNDENAIKFINEDLTILKNDDLQELTIMKNKKKRNEETYIFHYPKKEKYDHLLNELSKNNFNVINKELYDKIKKEEKEKEDEEKTNENYKDSEEKNEAEIDKKEKLYPFMENNQVVVIEKGSLLIYKDYGNENSVPIMKFFPESCEVQANEVNGEIRIKDTSNNTNERIVLDCLNKTEFNRWKTALTFGGFLKGQNANNSFMNLKKHIFSINLFDNFDLKSLVKVENNFLHIYPNSNFIKPLFSFDREKIELIMISELRKIRIYLQRDTQYEQRYDITIALARDFANLKEEIEKTDFYPMNKKKTQKIKKPFVLCKTNIIAIHKNKYTLKPELILEKKNCTVKIDKNNFTITFIIKNKLSKTPEDVKSITLSNSVNFNKWIVTLKLASFISMQHNFEDNISFPSISYGHTCPEATSLLKKNNSILNFFKKKKKIPNIS</sequence>
<dbReference type="VEuPathDB" id="PlasmoDB:PGAL8A_00517000"/>
<evidence type="ECO:0000313" key="3">
    <source>
        <dbReference type="EMBL" id="CRG97597.1"/>
    </source>
</evidence>
<evidence type="ECO:0008006" key="5">
    <source>
        <dbReference type="Google" id="ProtNLM"/>
    </source>
</evidence>
<organism evidence="3 4">
    <name type="scientific">Plasmodium gallinaceum</name>
    <dbReference type="NCBI Taxonomy" id="5849"/>
    <lineage>
        <taxon>Eukaryota</taxon>
        <taxon>Sar</taxon>
        <taxon>Alveolata</taxon>
        <taxon>Apicomplexa</taxon>
        <taxon>Aconoidasida</taxon>
        <taxon>Haemosporida</taxon>
        <taxon>Plasmodiidae</taxon>
        <taxon>Plasmodium</taxon>
        <taxon>Plasmodium (Haemamoeba)</taxon>
    </lineage>
</organism>
<keyword evidence="4" id="KW-1185">Reference proteome</keyword>
<dbReference type="Proteomes" id="UP000220797">
    <property type="component" value="Unassembled WGS sequence"/>
</dbReference>
<feature type="compositionally biased region" description="Low complexity" evidence="2">
    <location>
        <begin position="348"/>
        <end position="358"/>
    </location>
</feature>